<dbReference type="AlphaFoldDB" id="A0A521F3T5"/>
<sequence>MSRELSPREAADRFLSRRRQRQADETVRSYAHRLSHFVEWCEENDIERMREIGGWEIDEYRHHRESGDVSPSTVKSAMVSVKQLLEFCERIEVIDEDVAKKVEIPKLTKDEETSDEQLPADRARKVLAYFRDSDQWFGTAWHASLEVFWHTACRLGGLRGLDLGDYDPDEGTLWFHHRPETKTPLKNDAEGERIVSVNDDVVAALDMYIARERSDKRDMYGRDPLFTTRQGRPSRTTIRSWCYQATQPCLYTGCPHSRERHSCEWTSRAQAGKCPSSRSPHAVRTGSITWLLNVTDGDIEWVARRVNSKPATIRRYYDKATVVEEFEERQQRHADLDINDEST</sequence>
<keyword evidence="2 4" id="KW-0238">DNA-binding</keyword>
<evidence type="ECO:0000256" key="3">
    <source>
        <dbReference type="ARBA" id="ARBA00023172"/>
    </source>
</evidence>
<dbReference type="PANTHER" id="PTHR30349">
    <property type="entry name" value="PHAGE INTEGRASE-RELATED"/>
    <property type="match status" value="1"/>
</dbReference>
<protein>
    <submittedName>
        <fullName evidence="7">Phage integrase family protein</fullName>
    </submittedName>
</protein>
<dbReference type="GO" id="GO:0003677">
    <property type="term" value="F:DNA binding"/>
    <property type="evidence" value="ECO:0007669"/>
    <property type="project" value="UniProtKB-UniRule"/>
</dbReference>
<evidence type="ECO:0000259" key="6">
    <source>
        <dbReference type="PROSITE" id="PS51900"/>
    </source>
</evidence>
<dbReference type="SUPFAM" id="SSF56349">
    <property type="entry name" value="DNA breaking-rejoining enzymes"/>
    <property type="match status" value="1"/>
</dbReference>
<dbReference type="GO" id="GO:0015074">
    <property type="term" value="P:DNA integration"/>
    <property type="evidence" value="ECO:0007669"/>
    <property type="project" value="UniProtKB-KW"/>
</dbReference>
<dbReference type="Proteomes" id="UP000319712">
    <property type="component" value="Unassembled WGS sequence"/>
</dbReference>
<evidence type="ECO:0000256" key="1">
    <source>
        <dbReference type="ARBA" id="ARBA00022908"/>
    </source>
</evidence>
<dbReference type="InterPro" id="IPR050090">
    <property type="entry name" value="Tyrosine_recombinase_XerCD"/>
</dbReference>
<evidence type="ECO:0000259" key="5">
    <source>
        <dbReference type="PROSITE" id="PS51898"/>
    </source>
</evidence>
<dbReference type="InterPro" id="IPR013762">
    <property type="entry name" value="Integrase-like_cat_sf"/>
</dbReference>
<feature type="domain" description="Core-binding (CB)" evidence="6">
    <location>
        <begin position="5"/>
        <end position="89"/>
    </location>
</feature>
<dbReference type="PROSITE" id="PS51898">
    <property type="entry name" value="TYR_RECOMBINASE"/>
    <property type="match status" value="1"/>
</dbReference>
<organism evidence="7 8">
    <name type="scientific">Halorubrum cibi</name>
    <dbReference type="NCBI Taxonomy" id="413815"/>
    <lineage>
        <taxon>Archaea</taxon>
        <taxon>Methanobacteriati</taxon>
        <taxon>Methanobacteriota</taxon>
        <taxon>Stenosarchaea group</taxon>
        <taxon>Halobacteria</taxon>
        <taxon>Halobacteriales</taxon>
        <taxon>Haloferacaceae</taxon>
        <taxon>Halorubrum</taxon>
    </lineage>
</organism>
<accession>A0A521F3T5</accession>
<feature type="domain" description="Tyr recombinase" evidence="5">
    <location>
        <begin position="113"/>
        <end position="335"/>
    </location>
</feature>
<keyword evidence="8" id="KW-1185">Reference proteome</keyword>
<dbReference type="InterPro" id="IPR002104">
    <property type="entry name" value="Integrase_catalytic"/>
</dbReference>
<proteinExistence type="predicted"/>
<evidence type="ECO:0000256" key="4">
    <source>
        <dbReference type="PROSITE-ProRule" id="PRU01248"/>
    </source>
</evidence>
<dbReference type="OrthoDB" id="198497at2157"/>
<dbReference type="InterPro" id="IPR011010">
    <property type="entry name" value="DNA_brk_join_enz"/>
</dbReference>
<dbReference type="InterPro" id="IPR010998">
    <property type="entry name" value="Integrase_recombinase_N"/>
</dbReference>
<dbReference type="Gene3D" id="1.10.150.130">
    <property type="match status" value="1"/>
</dbReference>
<dbReference type="PROSITE" id="PS51900">
    <property type="entry name" value="CB"/>
    <property type="match status" value="1"/>
</dbReference>
<dbReference type="PANTHER" id="PTHR30349:SF41">
    <property type="entry name" value="INTEGRASE_RECOMBINASE PROTEIN MJ0367-RELATED"/>
    <property type="match status" value="1"/>
</dbReference>
<keyword evidence="3" id="KW-0233">DNA recombination</keyword>
<evidence type="ECO:0000256" key="2">
    <source>
        <dbReference type="ARBA" id="ARBA00023125"/>
    </source>
</evidence>
<dbReference type="InterPro" id="IPR004107">
    <property type="entry name" value="Integrase_SAM-like_N"/>
</dbReference>
<gene>
    <name evidence="7" type="ORF">SAMN06264867_11810</name>
</gene>
<dbReference type="RefSeq" id="WP_142987822.1">
    <property type="nucleotide sequence ID" value="NZ_FXTD01000018.1"/>
</dbReference>
<evidence type="ECO:0000313" key="8">
    <source>
        <dbReference type="Proteomes" id="UP000319712"/>
    </source>
</evidence>
<dbReference type="Pfam" id="PF02899">
    <property type="entry name" value="Phage_int_SAM_1"/>
    <property type="match status" value="1"/>
</dbReference>
<dbReference type="GO" id="GO:0006310">
    <property type="term" value="P:DNA recombination"/>
    <property type="evidence" value="ECO:0007669"/>
    <property type="project" value="UniProtKB-KW"/>
</dbReference>
<reference evidence="7 8" key="1">
    <citation type="submission" date="2017-05" db="EMBL/GenBank/DDBJ databases">
        <authorList>
            <person name="Varghese N."/>
            <person name="Submissions S."/>
        </authorList>
    </citation>
    <scope>NUCLEOTIDE SEQUENCE [LARGE SCALE GENOMIC DNA]</scope>
    <source>
        <strain evidence="7 8">DSM 19504</strain>
    </source>
</reference>
<evidence type="ECO:0000313" key="7">
    <source>
        <dbReference type="EMBL" id="SMO90789.1"/>
    </source>
</evidence>
<keyword evidence="1" id="KW-0229">DNA integration</keyword>
<dbReference type="Gene3D" id="1.10.443.10">
    <property type="entry name" value="Intergrase catalytic core"/>
    <property type="match status" value="1"/>
</dbReference>
<name>A0A521F3T5_9EURY</name>
<dbReference type="InterPro" id="IPR044068">
    <property type="entry name" value="CB"/>
</dbReference>
<dbReference type="EMBL" id="FXTD01000018">
    <property type="protein sequence ID" value="SMO90789.1"/>
    <property type="molecule type" value="Genomic_DNA"/>
</dbReference>